<reference evidence="2" key="1">
    <citation type="journal article" date="2011" name="Genome Res.">
        <title>Phylogeny-wide analysis of social amoeba genomes highlights ancient origins for complex intercellular communication.</title>
        <authorList>
            <person name="Heidel A.J."/>
            <person name="Lawal H.M."/>
            <person name="Felder M."/>
            <person name="Schilde C."/>
            <person name="Helps N.R."/>
            <person name="Tunggal B."/>
            <person name="Rivero F."/>
            <person name="John U."/>
            <person name="Schleicher M."/>
            <person name="Eichinger L."/>
            <person name="Platzer M."/>
            <person name="Noegel A.A."/>
            <person name="Schaap P."/>
            <person name="Gloeckner G."/>
        </authorList>
    </citation>
    <scope>NUCLEOTIDE SEQUENCE [LARGE SCALE GENOMIC DNA]</scope>
    <source>
        <strain evidence="2">SH3</strain>
    </source>
</reference>
<evidence type="ECO:0000313" key="2">
    <source>
        <dbReference type="Proteomes" id="UP000007797"/>
    </source>
</evidence>
<sequence length="485" mass="54778">MLQISRPKNMFSSPTSHLQIQPNIDVVASCLGGDLEMVKCIIKETAQTTEALDGGKIYLLRDAIVNAMESGSLELVKYLDENIESCNIATEWNRKPGAMCRSQSLQVIEYFLSRVATDPLAVDAKCIDGISILCSLDVDLIKEYLSHKSTYFAADSSMDKIEFVWSVVYFLNPFQRPVPCMPNGMTAKSKGCDSIFEKIGSILPYIFNRSSEQAQILHNKITNLIMTQNNNNLCIIPSQYQPLYNMLLALEILAQDNNNAKLNLKQRIHSVAIRAIIELATLEQVKVFEEIDPYSLRQFSPLSVDLFHEDVFAYFVERGIITDEMIEDILVTNASVIDPAALLYFAKHKPEYLKQLGDWELKNASNMEIGAKVLIHRGRNHPTKYQETMDGIETLCYIGSPTDNFMIKYLVETKRCCDLYALGGAIIAGNFQLFDYIASIKDPKRIVSSKPPQLGGVKWFPHQKIERVLDNLIGQLSFQKCVWCI</sequence>
<protein>
    <submittedName>
        <fullName evidence="1">Uncharacterized protein</fullName>
    </submittedName>
</protein>
<evidence type="ECO:0000313" key="1">
    <source>
        <dbReference type="EMBL" id="EGG19249.1"/>
    </source>
</evidence>
<dbReference type="Proteomes" id="UP000007797">
    <property type="component" value="Unassembled WGS sequence"/>
</dbReference>
<name>F4PYI3_CACFS</name>
<keyword evidence="2" id="KW-1185">Reference proteome</keyword>
<dbReference type="RefSeq" id="XP_004357520.1">
    <property type="nucleotide sequence ID" value="XM_004357463.1"/>
</dbReference>
<dbReference type="AlphaFoldDB" id="F4PYI3"/>
<dbReference type="KEGG" id="dfa:DFA_02035"/>
<gene>
    <name evidence="1" type="ORF">DFA_02035</name>
</gene>
<accession>F4PYI3</accession>
<organism evidence="1 2">
    <name type="scientific">Cavenderia fasciculata</name>
    <name type="common">Slime mold</name>
    <name type="synonym">Dictyostelium fasciculatum</name>
    <dbReference type="NCBI Taxonomy" id="261658"/>
    <lineage>
        <taxon>Eukaryota</taxon>
        <taxon>Amoebozoa</taxon>
        <taxon>Evosea</taxon>
        <taxon>Eumycetozoa</taxon>
        <taxon>Dictyostelia</taxon>
        <taxon>Acytosteliales</taxon>
        <taxon>Cavenderiaceae</taxon>
        <taxon>Cavenderia</taxon>
    </lineage>
</organism>
<proteinExistence type="predicted"/>
<dbReference type="GeneID" id="14871374"/>
<dbReference type="EMBL" id="GL883015">
    <property type="protein sequence ID" value="EGG19249.1"/>
    <property type="molecule type" value="Genomic_DNA"/>
</dbReference>